<evidence type="ECO:0000256" key="7">
    <source>
        <dbReference type="ARBA" id="ARBA00023136"/>
    </source>
</evidence>
<evidence type="ECO:0000256" key="2">
    <source>
        <dbReference type="ARBA" id="ARBA00022448"/>
    </source>
</evidence>
<dbReference type="RefSeq" id="WP_386418180.1">
    <property type="nucleotide sequence ID" value="NZ_JBHSZO010000049.1"/>
</dbReference>
<evidence type="ECO:0000256" key="6">
    <source>
        <dbReference type="ARBA" id="ARBA00023010"/>
    </source>
</evidence>
<comment type="caution">
    <text evidence="9">The sequence shown here is derived from an EMBL/GenBank/DDBJ whole genome shotgun (WGS) entry which is preliminary data.</text>
</comment>
<evidence type="ECO:0000313" key="10">
    <source>
        <dbReference type="Proteomes" id="UP001596413"/>
    </source>
</evidence>
<protein>
    <submittedName>
        <fullName evidence="9">Sec-independent translocase</fullName>
    </submittedName>
</protein>
<evidence type="ECO:0000313" key="9">
    <source>
        <dbReference type="EMBL" id="MFC7221067.1"/>
    </source>
</evidence>
<proteinExistence type="predicted"/>
<keyword evidence="2" id="KW-0813">Transport</keyword>
<keyword evidence="3" id="KW-0812">Transmembrane</keyword>
<dbReference type="Proteomes" id="UP001596413">
    <property type="component" value="Unassembled WGS sequence"/>
</dbReference>
<accession>A0ABW2GQ45</accession>
<keyword evidence="7" id="KW-0472">Membrane</keyword>
<evidence type="ECO:0000256" key="5">
    <source>
        <dbReference type="ARBA" id="ARBA00022989"/>
    </source>
</evidence>
<comment type="subcellular location">
    <subcellularLocation>
        <location evidence="1">Membrane</location>
        <topology evidence="1">Single-pass membrane protein</topology>
    </subcellularLocation>
</comment>
<keyword evidence="6" id="KW-0811">Translocation</keyword>
<dbReference type="Pfam" id="PF02416">
    <property type="entry name" value="TatA_B_E"/>
    <property type="match status" value="1"/>
</dbReference>
<name>A0ABW2GQ45_9ACTN</name>
<evidence type="ECO:0000256" key="1">
    <source>
        <dbReference type="ARBA" id="ARBA00004167"/>
    </source>
</evidence>
<evidence type="ECO:0000256" key="3">
    <source>
        <dbReference type="ARBA" id="ARBA00022692"/>
    </source>
</evidence>
<organism evidence="9 10">
    <name type="scientific">Streptomyces polyrhachis</name>
    <dbReference type="NCBI Taxonomy" id="1282885"/>
    <lineage>
        <taxon>Bacteria</taxon>
        <taxon>Bacillati</taxon>
        <taxon>Actinomycetota</taxon>
        <taxon>Actinomycetes</taxon>
        <taxon>Kitasatosporales</taxon>
        <taxon>Streptomycetaceae</taxon>
        <taxon>Streptomyces</taxon>
    </lineage>
</organism>
<dbReference type="Gene3D" id="1.20.5.3310">
    <property type="match status" value="1"/>
</dbReference>
<feature type="compositionally biased region" description="Basic and acidic residues" evidence="8">
    <location>
        <begin position="85"/>
        <end position="95"/>
    </location>
</feature>
<gene>
    <name evidence="9" type="ORF">ACFQLX_23335</name>
</gene>
<dbReference type="InterPro" id="IPR003369">
    <property type="entry name" value="TatA/B/E"/>
</dbReference>
<sequence>MVFNLSPFTLVALALIALFVYGPDKLPKAVGEAARTLRRLRTMLSGATESVREELGPEYKDLSLRDLNPRAFIHKHLLEEEKPWVRPEPPFEKGSKPQGWPANVPYPSAASMGMPAGTDALTAPIPRMPTPPMPQTNWRSPEQVKAEQAAAAAAAADTAAADSASADSASADQGDVIPGQGALFDQVPPQAGEQTPDPAAGADPAAAEPVSLSKSGAEHGAPGRDF</sequence>
<evidence type="ECO:0000256" key="8">
    <source>
        <dbReference type="SAM" id="MobiDB-lite"/>
    </source>
</evidence>
<keyword evidence="5" id="KW-1133">Transmembrane helix</keyword>
<feature type="compositionally biased region" description="Low complexity" evidence="8">
    <location>
        <begin position="149"/>
        <end position="172"/>
    </location>
</feature>
<reference evidence="10" key="1">
    <citation type="journal article" date="2019" name="Int. J. Syst. Evol. Microbiol.">
        <title>The Global Catalogue of Microorganisms (GCM) 10K type strain sequencing project: providing services to taxonomists for standard genome sequencing and annotation.</title>
        <authorList>
            <consortium name="The Broad Institute Genomics Platform"/>
            <consortium name="The Broad Institute Genome Sequencing Center for Infectious Disease"/>
            <person name="Wu L."/>
            <person name="Ma J."/>
        </authorList>
    </citation>
    <scope>NUCLEOTIDE SEQUENCE [LARGE SCALE GENOMIC DNA]</scope>
    <source>
        <strain evidence="10">CGMCC 1.13681</strain>
    </source>
</reference>
<feature type="compositionally biased region" description="Low complexity" evidence="8">
    <location>
        <begin position="196"/>
        <end position="209"/>
    </location>
</feature>
<dbReference type="EMBL" id="JBHSZO010000049">
    <property type="protein sequence ID" value="MFC7221067.1"/>
    <property type="molecule type" value="Genomic_DNA"/>
</dbReference>
<feature type="region of interest" description="Disordered" evidence="8">
    <location>
        <begin position="85"/>
        <end position="226"/>
    </location>
</feature>
<evidence type="ECO:0000256" key="4">
    <source>
        <dbReference type="ARBA" id="ARBA00022927"/>
    </source>
</evidence>
<dbReference type="NCBIfam" id="NF002377">
    <property type="entry name" value="PRK01371.1-4"/>
    <property type="match status" value="1"/>
</dbReference>
<keyword evidence="10" id="KW-1185">Reference proteome</keyword>
<keyword evidence="4" id="KW-0653">Protein transport</keyword>